<comment type="subcellular location">
    <subcellularLocation>
        <location evidence="1">Nucleus</location>
    </subcellularLocation>
</comment>
<feature type="domain" description="Pre-mRNA 3'-end-processing endonuclease polyadenylation factor C-term" evidence="4">
    <location>
        <begin position="4"/>
        <end position="204"/>
    </location>
</feature>
<dbReference type="AlphaFoldDB" id="A0A0W0EJY1"/>
<name>A0A0W0EJY1_CANGB</name>
<dbReference type="InterPro" id="IPR021718">
    <property type="entry name" value="CPSF73-100_C"/>
</dbReference>
<reference evidence="5 6" key="1">
    <citation type="submission" date="2015-10" db="EMBL/GenBank/DDBJ databases">
        <title>Draft genomes sequences of Candida glabrata isolates 1A, 1B, 2A, 2B, 3A and 3B.</title>
        <authorList>
            <person name="Haavelsrud O.E."/>
            <person name="Gaustad P."/>
        </authorList>
    </citation>
    <scope>NUCLEOTIDE SEQUENCE [LARGE SCALE GENOMIC DNA]</scope>
    <source>
        <strain evidence="5">910700640</strain>
    </source>
</reference>
<accession>A0A0W0EJY1</accession>
<dbReference type="VEuPathDB" id="FungiDB:GWK60_G09493"/>
<evidence type="ECO:0000313" key="6">
    <source>
        <dbReference type="Proteomes" id="UP000054886"/>
    </source>
</evidence>
<evidence type="ECO:0000259" key="4">
    <source>
        <dbReference type="SMART" id="SM01098"/>
    </source>
</evidence>
<keyword evidence="3" id="KW-0539">Nucleus</keyword>
<evidence type="ECO:0000256" key="1">
    <source>
        <dbReference type="ARBA" id="ARBA00004123"/>
    </source>
</evidence>
<evidence type="ECO:0000256" key="2">
    <source>
        <dbReference type="ARBA" id="ARBA00022664"/>
    </source>
</evidence>
<proteinExistence type="predicted"/>
<dbReference type="PhylomeDB" id="A0A0W0EJY1"/>
<organism evidence="5 6">
    <name type="scientific">Candida glabrata</name>
    <name type="common">Yeast</name>
    <name type="synonym">Torulopsis glabrata</name>
    <dbReference type="NCBI Taxonomy" id="5478"/>
    <lineage>
        <taxon>Eukaryota</taxon>
        <taxon>Fungi</taxon>
        <taxon>Dikarya</taxon>
        <taxon>Ascomycota</taxon>
        <taxon>Saccharomycotina</taxon>
        <taxon>Saccharomycetes</taxon>
        <taxon>Saccharomycetales</taxon>
        <taxon>Saccharomycetaceae</taxon>
        <taxon>Nakaseomyces</taxon>
    </lineage>
</organism>
<dbReference type="EMBL" id="LLZZ01000110">
    <property type="protein sequence ID" value="KTB06166.1"/>
    <property type="molecule type" value="Genomic_DNA"/>
</dbReference>
<dbReference type="OrthoDB" id="4070302at2759"/>
<dbReference type="Pfam" id="PF11718">
    <property type="entry name" value="CPSF73-100_C"/>
    <property type="match status" value="1"/>
</dbReference>
<dbReference type="VEuPathDB" id="FungiDB:B1J91_G09779g"/>
<dbReference type="VEuPathDB" id="FungiDB:GW608_G09493"/>
<dbReference type="SMART" id="SM01098">
    <property type="entry name" value="CPSF73-100_C"/>
    <property type="match status" value="1"/>
</dbReference>
<evidence type="ECO:0000313" key="5">
    <source>
        <dbReference type="EMBL" id="KTB06166.1"/>
    </source>
</evidence>
<sequence length="207" mass="23768">MSKQNTLILRITEKGVNIDTLIHDVVKPRLMEIFESRNTSDLKDSLLYKRTIEMDEDDNRILYIGNEVIIDYREYQSSTHSYLLKLKWLQEIQPSNTPNRLDLFIIECIVSIIIANCDSSSISQDTNVVKDENERLRVIQELMEEQFGADGYKEQERTKAIVKVGDKTGHVDLVNLKVIECDSSLLKGRLEGVLRVAEQLSRPLIGS</sequence>
<dbReference type="GO" id="GO:0006397">
    <property type="term" value="P:mRNA processing"/>
    <property type="evidence" value="ECO:0007669"/>
    <property type="project" value="UniProtKB-KW"/>
</dbReference>
<gene>
    <name evidence="5" type="ORF">AO440_001885</name>
</gene>
<comment type="caution">
    <text evidence="5">The sequence shown here is derived from an EMBL/GenBank/DDBJ whole genome shotgun (WGS) entry which is preliminary data.</text>
</comment>
<dbReference type="VEuPathDB" id="FungiDB:CAGL0G09779g"/>
<protein>
    <submittedName>
        <fullName evidence="5">Endoribonuclease YSH1</fullName>
    </submittedName>
</protein>
<dbReference type="GO" id="GO:0005634">
    <property type="term" value="C:nucleus"/>
    <property type="evidence" value="ECO:0007669"/>
    <property type="project" value="UniProtKB-SubCell"/>
</dbReference>
<dbReference type="Proteomes" id="UP000054886">
    <property type="component" value="Unassembled WGS sequence"/>
</dbReference>
<dbReference type="VEuPathDB" id="FungiDB:GVI51_G09625"/>
<keyword evidence="2" id="KW-0507">mRNA processing</keyword>
<evidence type="ECO:0000256" key="3">
    <source>
        <dbReference type="ARBA" id="ARBA00023242"/>
    </source>
</evidence>